<keyword evidence="1" id="KW-0472">Membrane</keyword>
<gene>
    <name evidence="2" type="ORF">ODALV1_LOCUS6807</name>
</gene>
<evidence type="ECO:0008006" key="4">
    <source>
        <dbReference type="Google" id="ProtNLM"/>
    </source>
</evidence>
<evidence type="ECO:0000256" key="1">
    <source>
        <dbReference type="SAM" id="Phobius"/>
    </source>
</evidence>
<dbReference type="EMBL" id="CAXLJM020000021">
    <property type="protein sequence ID" value="CAL8087648.1"/>
    <property type="molecule type" value="Genomic_DNA"/>
</dbReference>
<protein>
    <recommendedName>
        <fullName evidence="4">O-acyltransferase WSD1 C-terminal domain-containing protein</fullName>
    </recommendedName>
</protein>
<keyword evidence="3" id="KW-1185">Reference proteome</keyword>
<proteinExistence type="predicted"/>
<dbReference type="Proteomes" id="UP001642540">
    <property type="component" value="Unassembled WGS sequence"/>
</dbReference>
<keyword evidence="1" id="KW-1133">Transmembrane helix</keyword>
<keyword evidence="1" id="KW-0812">Transmembrane</keyword>
<organism evidence="2 3">
    <name type="scientific">Orchesella dallaii</name>
    <dbReference type="NCBI Taxonomy" id="48710"/>
    <lineage>
        <taxon>Eukaryota</taxon>
        <taxon>Metazoa</taxon>
        <taxon>Ecdysozoa</taxon>
        <taxon>Arthropoda</taxon>
        <taxon>Hexapoda</taxon>
        <taxon>Collembola</taxon>
        <taxon>Entomobryomorpha</taxon>
        <taxon>Entomobryoidea</taxon>
        <taxon>Orchesellidae</taxon>
        <taxon>Orchesellinae</taxon>
        <taxon>Orchesella</taxon>
    </lineage>
</organism>
<name>A0ABP1Q9P5_9HEXA</name>
<reference evidence="2 3" key="1">
    <citation type="submission" date="2024-08" db="EMBL/GenBank/DDBJ databases">
        <authorList>
            <person name="Cucini C."/>
            <person name="Frati F."/>
        </authorList>
    </citation>
    <scope>NUCLEOTIDE SEQUENCE [LARGE SCALE GENOMIC DNA]</scope>
</reference>
<feature type="transmembrane region" description="Helical" evidence="1">
    <location>
        <begin position="6"/>
        <end position="29"/>
    </location>
</feature>
<sequence length="483" mass="56138">MKVIDLAAPLISVVAYYFLIKYLIFVTILNEIVRTIVSFILQYKYKTKIKLVPDGTDAIWRPNRSMAVFTLRINKIITEDQLLNHFEKDILLLKESNGSGKRVYEKLEHTLVTKFGYSCWKQDNNFNIKNHCKTLENKVYYKTDLSSILQKCEEEMGGDKPQWEFLILPQYQEAAEVITSSIVLMRFHHAYMDAISSVMMGSKITSNFTYYIDPCETPKLISTWEKFVFYSKAFILFPYISLIQLFSKFRSFWPKNSFPNQSQSCNYTWTKPIELSQMREIYKTFKNASIPVIIENAFISAAKEVLPIERLPKNWFIGELAALFPYKQERLQNRFSCFSYNIDSSSENEMERLEVSGKEAKEVATGPWILITFFLLKVFGRFPTFFAHLAMMGESNTLVTSYLPSSMTRAKLFGNWDVLDAWGFPPHGNETRVFICCNMYCNSFKVMASADTSLLTENELREIVSSIPEIVCRWSAQLNEKIE</sequence>
<accession>A0ABP1Q9P5</accession>
<evidence type="ECO:0000313" key="3">
    <source>
        <dbReference type="Proteomes" id="UP001642540"/>
    </source>
</evidence>
<evidence type="ECO:0000313" key="2">
    <source>
        <dbReference type="EMBL" id="CAL8087648.1"/>
    </source>
</evidence>
<comment type="caution">
    <text evidence="2">The sequence shown here is derived from an EMBL/GenBank/DDBJ whole genome shotgun (WGS) entry which is preliminary data.</text>
</comment>